<keyword evidence="3" id="KW-1185">Reference proteome</keyword>
<dbReference type="OMA" id="VNRFHSK"/>
<dbReference type="OrthoDB" id="269429at2759"/>
<dbReference type="Proteomes" id="UP000051952">
    <property type="component" value="Unassembled WGS sequence"/>
</dbReference>
<evidence type="ECO:0000313" key="3">
    <source>
        <dbReference type="Proteomes" id="UP000051952"/>
    </source>
</evidence>
<feature type="region of interest" description="Disordered" evidence="1">
    <location>
        <begin position="1"/>
        <end position="24"/>
    </location>
</feature>
<reference evidence="3" key="1">
    <citation type="submission" date="2015-09" db="EMBL/GenBank/DDBJ databases">
        <authorList>
            <consortium name="Pathogen Informatics"/>
        </authorList>
    </citation>
    <scope>NUCLEOTIDE SEQUENCE [LARGE SCALE GENOMIC DNA]</scope>
    <source>
        <strain evidence="3">Lake Konstanz</strain>
    </source>
</reference>
<organism evidence="2 3">
    <name type="scientific">Bodo saltans</name>
    <name type="common">Flagellated protozoan</name>
    <dbReference type="NCBI Taxonomy" id="75058"/>
    <lineage>
        <taxon>Eukaryota</taxon>
        <taxon>Discoba</taxon>
        <taxon>Euglenozoa</taxon>
        <taxon>Kinetoplastea</taxon>
        <taxon>Metakinetoplastina</taxon>
        <taxon>Eubodonida</taxon>
        <taxon>Bodonidae</taxon>
        <taxon>Bodo</taxon>
    </lineage>
</organism>
<sequence>MSGKASGNGNRAGRGPNRSGNPEAIPRAAATMLGVQHTAEEAAEMYEKIQTVNGHTFSVFPATRFRSKSASAKFASIVGSVDPIQFDAERFDNVRERLQVADKREKDACLQAIAVLYSEHLAKAFVAATNTDCAEIERMFYPDYMPTYNDALRALGLKRPWFYTRAVFATLENISRMPLENCNDKRQATMSFAEYYSLLWNYHTPFNTNAFVNLAVAQSFIPTKELVENTADYLAWRHSQIEGKEKKNPILFTGARTGRFAQLLNNTKKIPVPIVAVHEKPNSNPYLLVIPPEKQALFKPAPIITMKTQAALEKYEPSMVLMSDFTMHQDDTAMVRAQGCVREYVYFGMADSYAEGNGWDTWGYAKYRVKGEATLPPFLREGWVKVNLHHLSRWMIHKNDSDMMMGIGSVTSFVRDPLRPKFSQALKWKMARLRPFL</sequence>
<dbReference type="VEuPathDB" id="TriTrypDB:BSAL_13535"/>
<dbReference type="EMBL" id="CYKH01001615">
    <property type="protein sequence ID" value="CUG88068.1"/>
    <property type="molecule type" value="Genomic_DNA"/>
</dbReference>
<gene>
    <name evidence="2" type="ORF">BSAL_13535</name>
</gene>
<dbReference type="AlphaFoldDB" id="A0A0S4JF65"/>
<feature type="compositionally biased region" description="Low complexity" evidence="1">
    <location>
        <begin position="1"/>
        <end position="22"/>
    </location>
</feature>
<proteinExistence type="predicted"/>
<protein>
    <submittedName>
        <fullName evidence="2">Uncharacterized protein</fullName>
    </submittedName>
</protein>
<name>A0A0S4JF65_BODSA</name>
<accession>A0A0S4JF65</accession>
<evidence type="ECO:0000256" key="1">
    <source>
        <dbReference type="SAM" id="MobiDB-lite"/>
    </source>
</evidence>
<evidence type="ECO:0000313" key="2">
    <source>
        <dbReference type="EMBL" id="CUG88068.1"/>
    </source>
</evidence>